<sequence>MATDFTQDSVLHFLRSNGGRVKNSDLLAHFKPFIKDHENRTRNRELFKKFVNSVAVVKPEEGVSYVVLRKRIQGHVDGNIPVVSHTPETRASRQPAPQERRIEDRSPRSPANRNQDKGQVGWFGTHFARQKAPVPRGETNQLTDKILPAAGIVDNVQDYALPPVYKEPLLPLYNATIPNCRDLREDVRSRASSNRSLSSSHDGSYFHRHSQVPLEPNEHDWLVKSATGTWPDVYDLFRDDPSLLTKRDFITGYNILHWIAKHGDHRVLNTLAYGVDKAGLKLDVDAKTACGYTALHLAALHGNKQMVRLLVHKFRANVALRDTSGKKAWQYLSGPKDLLELLGAPNCSTPASSSTPQSPVNSPRAARVKRTTSIAAFLNKTLIKFPGREAVVLHSCRY</sequence>
<evidence type="ECO:0000259" key="6">
    <source>
        <dbReference type="Pfam" id="PF25877"/>
    </source>
</evidence>
<dbReference type="Gene3D" id="1.25.40.20">
    <property type="entry name" value="Ankyrin repeat-containing domain"/>
    <property type="match status" value="1"/>
</dbReference>
<feature type="repeat" description="ANK" evidence="4">
    <location>
        <begin position="290"/>
        <end position="311"/>
    </location>
</feature>
<reference evidence="8" key="1">
    <citation type="journal article" date="2014" name="PLoS ONE">
        <title>The genome and linkage map of the northern pike (Esox lucius): conserved synteny revealed between the salmonid sister group and the Neoteleostei.</title>
        <authorList>
            <person name="Rondeau E.B."/>
            <person name="Minkley D.R."/>
            <person name="Leong J.S."/>
            <person name="Messmer A.M."/>
            <person name="Jantzen J.R."/>
            <person name="von Schalburg K.R."/>
            <person name="Lemon C."/>
            <person name="Bird N.H."/>
            <person name="Koop B.F."/>
        </authorList>
    </citation>
    <scope>NUCLEOTIDE SEQUENCE</scope>
</reference>
<proteinExistence type="inferred from homology"/>
<dbReference type="InterPro" id="IPR058889">
    <property type="entry name" value="WHD_SOWAHA-C"/>
</dbReference>
<dbReference type="SUPFAM" id="SSF48403">
    <property type="entry name" value="Ankyrin repeat"/>
    <property type="match status" value="1"/>
</dbReference>
<evidence type="ECO:0000313" key="7">
    <source>
        <dbReference type="Ensembl" id="ENSELUP00000015906.3"/>
    </source>
</evidence>
<dbReference type="STRING" id="8010.ENSELUP00000015906"/>
<dbReference type="PROSITE" id="PS50088">
    <property type="entry name" value="ANK_REPEAT"/>
    <property type="match status" value="1"/>
</dbReference>
<feature type="region of interest" description="Disordered" evidence="5">
    <location>
        <begin position="78"/>
        <end position="119"/>
    </location>
</feature>
<dbReference type="Bgee" id="ENSELUG00000001347">
    <property type="expression patterns" value="Expressed in ovary and 15 other cell types or tissues"/>
</dbReference>
<organism evidence="7 8">
    <name type="scientific">Esox lucius</name>
    <name type="common">Northern pike</name>
    <dbReference type="NCBI Taxonomy" id="8010"/>
    <lineage>
        <taxon>Eukaryota</taxon>
        <taxon>Metazoa</taxon>
        <taxon>Chordata</taxon>
        <taxon>Craniata</taxon>
        <taxon>Vertebrata</taxon>
        <taxon>Euteleostomi</taxon>
        <taxon>Actinopterygii</taxon>
        <taxon>Neopterygii</taxon>
        <taxon>Teleostei</taxon>
        <taxon>Protacanthopterygii</taxon>
        <taxon>Esociformes</taxon>
        <taxon>Esocidae</taxon>
        <taxon>Esox</taxon>
    </lineage>
</organism>
<dbReference type="Pfam" id="PF13637">
    <property type="entry name" value="Ank_4"/>
    <property type="match status" value="1"/>
</dbReference>
<reference evidence="7" key="3">
    <citation type="submission" date="2025-08" db="UniProtKB">
        <authorList>
            <consortium name="Ensembl"/>
        </authorList>
    </citation>
    <scope>IDENTIFICATION</scope>
</reference>
<dbReference type="GeneTree" id="ENSGT00950000183003"/>
<evidence type="ECO:0000256" key="1">
    <source>
        <dbReference type="ARBA" id="ARBA00022737"/>
    </source>
</evidence>
<comment type="similarity">
    <text evidence="3">Belongs to the SOWAH family.</text>
</comment>
<dbReference type="InterPro" id="IPR036770">
    <property type="entry name" value="Ankyrin_rpt-contain_sf"/>
</dbReference>
<evidence type="ECO:0000256" key="3">
    <source>
        <dbReference type="ARBA" id="ARBA00038122"/>
    </source>
</evidence>
<dbReference type="PROSITE" id="PS50297">
    <property type="entry name" value="ANK_REP_REGION"/>
    <property type="match status" value="1"/>
</dbReference>
<protein>
    <recommendedName>
        <fullName evidence="6">SOWAHA-C winged helix-turn-helix domain-containing protein</fullName>
    </recommendedName>
</protein>
<accession>A0A3P8YIF7</accession>
<dbReference type="Ensembl" id="ENSELUT00000025115.3">
    <property type="protein sequence ID" value="ENSELUP00000015906.3"/>
    <property type="gene ID" value="ENSELUG00000001347.3"/>
</dbReference>
<evidence type="ECO:0000256" key="5">
    <source>
        <dbReference type="SAM" id="MobiDB-lite"/>
    </source>
</evidence>
<dbReference type="PANTHER" id="PTHR14491:SF3">
    <property type="entry name" value="ANKYRIN REPEAT DOMAIN-CONTAINING PROTEIN SOWAHB"/>
    <property type="match status" value="1"/>
</dbReference>
<feature type="compositionally biased region" description="Basic and acidic residues" evidence="5">
    <location>
        <begin position="98"/>
        <end position="107"/>
    </location>
</feature>
<keyword evidence="2 4" id="KW-0040">ANK repeat</keyword>
<keyword evidence="1" id="KW-0677">Repeat</keyword>
<dbReference type="OMA" id="EPEEHDW"/>
<keyword evidence="8" id="KW-1185">Reference proteome</keyword>
<dbReference type="Pfam" id="PF25877">
    <property type="entry name" value="WHD_SOWAH"/>
    <property type="match status" value="1"/>
</dbReference>
<evidence type="ECO:0000313" key="8">
    <source>
        <dbReference type="Proteomes" id="UP000265140"/>
    </source>
</evidence>
<dbReference type="Proteomes" id="UP000265140">
    <property type="component" value="Chromosome 23"/>
</dbReference>
<reference evidence="7" key="2">
    <citation type="submission" date="2020-02" db="EMBL/GenBank/DDBJ databases">
        <title>Esox lucius (northern pike) genome, fEsoLuc1, primary haplotype.</title>
        <authorList>
            <person name="Myers G."/>
            <person name="Karagic N."/>
            <person name="Meyer A."/>
            <person name="Pippel M."/>
            <person name="Reichard M."/>
            <person name="Winkler S."/>
            <person name="Tracey A."/>
            <person name="Sims Y."/>
            <person name="Howe K."/>
            <person name="Rhie A."/>
            <person name="Formenti G."/>
            <person name="Durbin R."/>
            <person name="Fedrigo O."/>
            <person name="Jarvis E.D."/>
        </authorList>
    </citation>
    <scope>NUCLEOTIDE SEQUENCE [LARGE SCALE GENOMIC DNA]</scope>
</reference>
<dbReference type="PANTHER" id="PTHR14491">
    <property type="entry name" value="SOSONDOWAH, ISOFORM G"/>
    <property type="match status" value="1"/>
</dbReference>
<evidence type="ECO:0000256" key="4">
    <source>
        <dbReference type="PROSITE-ProRule" id="PRU00023"/>
    </source>
</evidence>
<evidence type="ECO:0000256" key="2">
    <source>
        <dbReference type="ARBA" id="ARBA00023043"/>
    </source>
</evidence>
<dbReference type="SMART" id="SM00248">
    <property type="entry name" value="ANK"/>
    <property type="match status" value="2"/>
</dbReference>
<dbReference type="InParanoid" id="A0A3P8YIF7"/>
<feature type="domain" description="SOWAHA-C winged helix-turn-helix" evidence="6">
    <location>
        <begin position="4"/>
        <end position="79"/>
    </location>
</feature>
<dbReference type="InterPro" id="IPR002110">
    <property type="entry name" value="Ankyrin_rpt"/>
</dbReference>
<reference evidence="7" key="4">
    <citation type="submission" date="2025-09" db="UniProtKB">
        <authorList>
            <consortium name="Ensembl"/>
        </authorList>
    </citation>
    <scope>IDENTIFICATION</scope>
</reference>
<dbReference type="AlphaFoldDB" id="A0A3P8YIF7"/>
<name>A0A3P8YIF7_ESOLU</name>